<feature type="region of interest" description="Disordered" evidence="1">
    <location>
        <begin position="224"/>
        <end position="294"/>
    </location>
</feature>
<dbReference type="PANTHER" id="PTHR43884">
    <property type="entry name" value="ACYL-COA DEHYDROGENASE"/>
    <property type="match status" value="1"/>
</dbReference>
<feature type="compositionally biased region" description="Basic and acidic residues" evidence="1">
    <location>
        <begin position="256"/>
        <end position="279"/>
    </location>
</feature>
<dbReference type="GO" id="GO:0050660">
    <property type="term" value="F:flavin adenine dinucleotide binding"/>
    <property type="evidence" value="ECO:0007669"/>
    <property type="project" value="InterPro"/>
</dbReference>
<dbReference type="EMBL" id="CP053452">
    <property type="protein sequence ID" value="QJW94975.1"/>
    <property type="molecule type" value="Genomic_DNA"/>
</dbReference>
<feature type="domain" description="Acyl-CoA dehydrogenase/oxidase N-terminal" evidence="2">
    <location>
        <begin position="1"/>
        <end position="65"/>
    </location>
</feature>
<dbReference type="RefSeq" id="WP_171470858.1">
    <property type="nucleotide sequence ID" value="NZ_CP053452.2"/>
</dbReference>
<dbReference type="InterPro" id="IPR009100">
    <property type="entry name" value="AcylCoA_DH/oxidase_NM_dom_sf"/>
</dbReference>
<keyword evidence="4" id="KW-1185">Reference proteome</keyword>
<dbReference type="SUPFAM" id="SSF56645">
    <property type="entry name" value="Acyl-CoA dehydrogenase NM domain-like"/>
    <property type="match status" value="1"/>
</dbReference>
<dbReference type="Gene3D" id="2.40.110.10">
    <property type="entry name" value="Butyryl-CoA Dehydrogenase, subunit A, domain 2"/>
    <property type="match status" value="1"/>
</dbReference>
<dbReference type="KEGG" id="ftj:FTUN_2501"/>
<protein>
    <recommendedName>
        <fullName evidence="2">Acyl-CoA dehydrogenase/oxidase N-terminal domain-containing protein</fullName>
    </recommendedName>
</protein>
<evidence type="ECO:0000313" key="4">
    <source>
        <dbReference type="Proteomes" id="UP000503447"/>
    </source>
</evidence>
<dbReference type="Gene3D" id="1.10.540.10">
    <property type="entry name" value="Acyl-CoA dehydrogenase/oxidase, N-terminal domain"/>
    <property type="match status" value="1"/>
</dbReference>
<dbReference type="InterPro" id="IPR046373">
    <property type="entry name" value="Acyl-CoA_Oxase/DH_mid-dom_sf"/>
</dbReference>
<name>A0A6M5YM22_9BACT</name>
<dbReference type="GO" id="GO:0003995">
    <property type="term" value="F:acyl-CoA dehydrogenase activity"/>
    <property type="evidence" value="ECO:0007669"/>
    <property type="project" value="TreeGrafter"/>
</dbReference>
<reference evidence="4" key="1">
    <citation type="submission" date="2020-05" db="EMBL/GenBank/DDBJ databases">
        <title>Frigoriglobus tundricola gen. nov., sp. nov., a psychrotolerant cellulolytic planctomycete of the family Gemmataceae with two divergent copies of 16S rRNA gene.</title>
        <authorList>
            <person name="Kulichevskaya I.S."/>
            <person name="Ivanova A.A."/>
            <person name="Naumoff D.G."/>
            <person name="Beletsky A.V."/>
            <person name="Rijpstra W.I.C."/>
            <person name="Sinninghe Damste J.S."/>
            <person name="Mardanov A.V."/>
            <person name="Ravin N.V."/>
            <person name="Dedysh S.N."/>
        </authorList>
    </citation>
    <scope>NUCLEOTIDE SEQUENCE [LARGE SCALE GENOMIC DNA]</scope>
    <source>
        <strain evidence="4">PL17</strain>
    </source>
</reference>
<gene>
    <name evidence="3" type="ORF">FTUN_2501</name>
</gene>
<organism evidence="3 4">
    <name type="scientific">Frigoriglobus tundricola</name>
    <dbReference type="NCBI Taxonomy" id="2774151"/>
    <lineage>
        <taxon>Bacteria</taxon>
        <taxon>Pseudomonadati</taxon>
        <taxon>Planctomycetota</taxon>
        <taxon>Planctomycetia</taxon>
        <taxon>Gemmatales</taxon>
        <taxon>Gemmataceae</taxon>
        <taxon>Frigoriglobus</taxon>
    </lineage>
</organism>
<dbReference type="InterPro" id="IPR013786">
    <property type="entry name" value="AcylCoA_DH/ox_N"/>
</dbReference>
<dbReference type="Pfam" id="PF02771">
    <property type="entry name" value="Acyl-CoA_dh_N"/>
    <property type="match status" value="1"/>
</dbReference>
<dbReference type="PANTHER" id="PTHR43884:SF12">
    <property type="entry name" value="ISOVALERYL-COA DEHYDROGENASE, MITOCHONDRIAL-RELATED"/>
    <property type="match status" value="1"/>
</dbReference>
<dbReference type="Proteomes" id="UP000503447">
    <property type="component" value="Chromosome"/>
</dbReference>
<evidence type="ECO:0000313" key="3">
    <source>
        <dbReference type="EMBL" id="QJW94975.1"/>
    </source>
</evidence>
<evidence type="ECO:0000259" key="2">
    <source>
        <dbReference type="Pfam" id="PF02771"/>
    </source>
</evidence>
<dbReference type="InterPro" id="IPR037069">
    <property type="entry name" value="AcylCoA_DH/ox_N_sf"/>
</dbReference>
<sequence>MGWSVPAEYGGAGRTAVECVRLGRTIASACLTTAFVLSQRDAAVRQLLKGPAHLKERYLPGHAAGSHCVTVGLSQLTTSRQHHGPALRARSATGGGFVLDGDVPWVTGADGAVAVVVGATLPDATQVLIVLPTDRPGVTIAPPLPLAALLGSRTSSIRCDGVFIEPESVLAGPSEHALGKVGGGGLETSALALGPAAAAVEYLRREAVDRPVLGSCTERFEVLLTTGRGRPGPDSSEAATSGQDVRDQRRRSGPGGEDRRVGEEDHRVPRGGDRESDPKGHRRTTPVNPHRRDG</sequence>
<evidence type="ECO:0000256" key="1">
    <source>
        <dbReference type="SAM" id="MobiDB-lite"/>
    </source>
</evidence>
<dbReference type="AlphaFoldDB" id="A0A6M5YM22"/>
<accession>A0A6M5YM22</accession>
<proteinExistence type="predicted"/>